<accession>A0ABS1KVT4</accession>
<comment type="caution">
    <text evidence="2">The sequence shown here is derived from an EMBL/GenBank/DDBJ whole genome shotgun (WGS) entry which is preliminary data.</text>
</comment>
<name>A0ABS1KVT4_9BACT</name>
<keyword evidence="1" id="KW-0732">Signal</keyword>
<evidence type="ECO:0000313" key="2">
    <source>
        <dbReference type="EMBL" id="MBL0743514.1"/>
    </source>
</evidence>
<feature type="chain" id="PRO_5046737703" evidence="1">
    <location>
        <begin position="21"/>
        <end position="150"/>
    </location>
</feature>
<dbReference type="Proteomes" id="UP000613030">
    <property type="component" value="Unassembled WGS sequence"/>
</dbReference>
<reference evidence="2 3" key="1">
    <citation type="submission" date="2021-01" db="EMBL/GenBank/DDBJ databases">
        <title>Chryseolinea sp. Jin1 Genome sequencing and assembly.</title>
        <authorList>
            <person name="Kim I."/>
        </authorList>
    </citation>
    <scope>NUCLEOTIDE SEQUENCE [LARGE SCALE GENOMIC DNA]</scope>
    <source>
        <strain evidence="2 3">Jin1</strain>
    </source>
</reference>
<sequence>MKASITCMLLWLLCFAGAQAQNEGIYMLSAVVKKMPCDNELLMLIGKSKICISKKPLIQLSEVEYISDIQYDPVIKKHYVDIGLSSAAVQTLNRGFASLPNNRYAFVMKNEVICVVKVESEITVRFFRMGYDLNLKDLTEVHKVLKTLRP</sequence>
<dbReference type="RefSeq" id="WP_202012856.1">
    <property type="nucleotide sequence ID" value="NZ_JAERRB010000007.1"/>
</dbReference>
<keyword evidence="3" id="KW-1185">Reference proteome</keyword>
<evidence type="ECO:0000256" key="1">
    <source>
        <dbReference type="SAM" id="SignalP"/>
    </source>
</evidence>
<organism evidence="2 3">
    <name type="scientific">Chryseolinea lacunae</name>
    <dbReference type="NCBI Taxonomy" id="2801331"/>
    <lineage>
        <taxon>Bacteria</taxon>
        <taxon>Pseudomonadati</taxon>
        <taxon>Bacteroidota</taxon>
        <taxon>Cytophagia</taxon>
        <taxon>Cytophagales</taxon>
        <taxon>Fulvivirgaceae</taxon>
        <taxon>Chryseolinea</taxon>
    </lineage>
</organism>
<gene>
    <name evidence="2" type="ORF">JI741_19935</name>
</gene>
<protein>
    <submittedName>
        <fullName evidence="2">Uncharacterized protein</fullName>
    </submittedName>
</protein>
<evidence type="ECO:0000313" key="3">
    <source>
        <dbReference type="Proteomes" id="UP000613030"/>
    </source>
</evidence>
<dbReference type="EMBL" id="JAERRB010000007">
    <property type="protein sequence ID" value="MBL0743514.1"/>
    <property type="molecule type" value="Genomic_DNA"/>
</dbReference>
<proteinExistence type="predicted"/>
<feature type="signal peptide" evidence="1">
    <location>
        <begin position="1"/>
        <end position="20"/>
    </location>
</feature>